<protein>
    <submittedName>
        <fullName evidence="1">RES domain-containing protein</fullName>
    </submittedName>
</protein>
<sequence length="385" mass="45612">MIDFKQLEQDILTRNNAEVFEKYLHIFKEEVKIPTTVVSVKTIGLRGRKKCDTFKVSFDDYDTEIEVPYFKKAIGVPPEELAPGSRYNKDGISYLYLTSDIETSIAEIRLELNEVCSIADFMCNQDGIYVDVFQMKEDVLLQDLYQILMNPKTCNDRIYEITQCLSDIFKAMGFVGIVYPSTLTQGRNLVCFYPEMFNFVLYSDRVYKGVLRDSRIIPVSQLDQFKRFPNYRKEMYSFGDTEEKEEAFEYIQDKIYHEDEQNYKYRCNEIFNMPPINQEILLNQLIKEFEKTHLRKIAYQLRGTYYMNLGEYKKGIWDYIISLNRCESQWDTLIESVKEEVINNVAISNQHKGEELDENINATCNEYFRVCKERNNRIISYLNNH</sequence>
<dbReference type="Pfam" id="PF08808">
    <property type="entry name" value="RES"/>
    <property type="match status" value="1"/>
</dbReference>
<dbReference type="SMART" id="SM00953">
    <property type="entry name" value="RES"/>
    <property type="match status" value="1"/>
</dbReference>
<proteinExistence type="predicted"/>
<evidence type="ECO:0000313" key="2">
    <source>
        <dbReference type="Proteomes" id="UP000486903"/>
    </source>
</evidence>
<reference evidence="1 2" key="1">
    <citation type="submission" date="2019-04" db="EMBL/GenBank/DDBJ databases">
        <title>Genome sequencing of Clostridium botulinum Groups I-IV and Clostridium butyricum.</title>
        <authorList>
            <person name="Brunt J."/>
            <person name="Van Vliet A.H.M."/>
            <person name="Stringer S.C."/>
            <person name="Carter A.T."/>
            <person name="Peck M.W."/>
        </authorList>
    </citation>
    <scope>NUCLEOTIDE SEQUENCE [LARGE SCALE GENOMIC DNA]</scope>
    <source>
        <strain evidence="1 2">BL81</strain>
    </source>
</reference>
<dbReference type="RefSeq" id="WP_003373037.1">
    <property type="nucleotide sequence ID" value="NZ_JACBBA010000001.1"/>
</dbReference>
<dbReference type="AlphaFoldDB" id="A0A6B4JKI9"/>
<accession>A0A6B4JKI9</accession>
<organism evidence="1 2">
    <name type="scientific">Clostridium botulinum</name>
    <dbReference type="NCBI Taxonomy" id="1491"/>
    <lineage>
        <taxon>Bacteria</taxon>
        <taxon>Bacillati</taxon>
        <taxon>Bacillota</taxon>
        <taxon>Clostridia</taxon>
        <taxon>Eubacteriales</taxon>
        <taxon>Clostridiaceae</taxon>
        <taxon>Clostridium</taxon>
    </lineage>
</organism>
<dbReference type="Proteomes" id="UP000486903">
    <property type="component" value="Unassembled WGS sequence"/>
</dbReference>
<name>A0A6B4JKI9_CLOBO</name>
<evidence type="ECO:0000313" key="1">
    <source>
        <dbReference type="EMBL" id="NFV25066.1"/>
    </source>
</evidence>
<comment type="caution">
    <text evidence="1">The sequence shown here is derived from an EMBL/GenBank/DDBJ whole genome shotgun (WGS) entry which is preliminary data.</text>
</comment>
<dbReference type="InterPro" id="IPR014914">
    <property type="entry name" value="RES_dom"/>
</dbReference>
<gene>
    <name evidence="1" type="ORF">FDG31_02610</name>
</gene>
<dbReference type="EMBL" id="SXFB01000001">
    <property type="protein sequence ID" value="NFV25066.1"/>
    <property type="molecule type" value="Genomic_DNA"/>
</dbReference>